<feature type="domain" description="Thiamine pyrophosphate enzyme central" evidence="5">
    <location>
        <begin position="192"/>
        <end position="329"/>
    </location>
</feature>
<dbReference type="RefSeq" id="WP_120755733.1">
    <property type="nucleotide sequence ID" value="NZ_RBAM01000005.1"/>
</dbReference>
<evidence type="ECO:0000256" key="2">
    <source>
        <dbReference type="ARBA" id="ARBA00023052"/>
    </source>
</evidence>
<dbReference type="Proteomes" id="UP000270343">
    <property type="component" value="Unassembled WGS sequence"/>
</dbReference>
<keyword evidence="2 3" id="KW-0786">Thiamine pyrophosphate</keyword>
<keyword evidence="9" id="KW-1185">Reference proteome</keyword>
<dbReference type="GO" id="GO:0050660">
    <property type="term" value="F:flavin adenine dinucleotide binding"/>
    <property type="evidence" value="ECO:0007669"/>
    <property type="project" value="TreeGrafter"/>
</dbReference>
<dbReference type="InterPro" id="IPR029061">
    <property type="entry name" value="THDP-binding"/>
</dbReference>
<dbReference type="Pfam" id="PF02775">
    <property type="entry name" value="TPP_enzyme_C"/>
    <property type="match status" value="1"/>
</dbReference>
<feature type="region of interest" description="Disordered" evidence="4">
    <location>
        <begin position="555"/>
        <end position="597"/>
    </location>
</feature>
<evidence type="ECO:0000259" key="5">
    <source>
        <dbReference type="Pfam" id="PF00205"/>
    </source>
</evidence>
<dbReference type="GO" id="GO:0009097">
    <property type="term" value="P:isoleucine biosynthetic process"/>
    <property type="evidence" value="ECO:0007669"/>
    <property type="project" value="TreeGrafter"/>
</dbReference>
<evidence type="ECO:0000313" key="9">
    <source>
        <dbReference type="Proteomes" id="UP000270343"/>
    </source>
</evidence>
<dbReference type="SUPFAM" id="SSF52467">
    <property type="entry name" value="DHS-like NAD/FAD-binding domain"/>
    <property type="match status" value="1"/>
</dbReference>
<dbReference type="EC" id="4.1.1.47" evidence="8"/>
<evidence type="ECO:0000256" key="1">
    <source>
        <dbReference type="ARBA" id="ARBA00007812"/>
    </source>
</evidence>
<dbReference type="Gene3D" id="3.40.50.1220">
    <property type="entry name" value="TPP-binding domain"/>
    <property type="match status" value="1"/>
</dbReference>
<dbReference type="Gene3D" id="3.40.50.970">
    <property type="match status" value="2"/>
</dbReference>
<proteinExistence type="inferred from homology"/>
<dbReference type="GO" id="GO:0009028">
    <property type="term" value="F:tartronate-semialdehyde synthase activity"/>
    <property type="evidence" value="ECO:0007669"/>
    <property type="project" value="UniProtKB-EC"/>
</dbReference>
<feature type="compositionally biased region" description="Basic and acidic residues" evidence="4">
    <location>
        <begin position="555"/>
        <end position="587"/>
    </location>
</feature>
<evidence type="ECO:0000259" key="7">
    <source>
        <dbReference type="Pfam" id="PF02776"/>
    </source>
</evidence>
<gene>
    <name evidence="8" type="primary">gcl</name>
    <name evidence="8" type="ORF">D7231_13920</name>
</gene>
<evidence type="ECO:0000256" key="3">
    <source>
        <dbReference type="RuleBase" id="RU362132"/>
    </source>
</evidence>
<keyword evidence="8" id="KW-0436">Ligase</keyword>
<name>A0A3B0BM31_9ACTN</name>
<dbReference type="SUPFAM" id="SSF52518">
    <property type="entry name" value="Thiamin diphosphate-binding fold (THDP-binding)"/>
    <property type="match status" value="2"/>
</dbReference>
<dbReference type="EMBL" id="RBAM01000005">
    <property type="protein sequence ID" value="RKN72586.1"/>
    <property type="molecule type" value="Genomic_DNA"/>
</dbReference>
<evidence type="ECO:0000256" key="4">
    <source>
        <dbReference type="SAM" id="MobiDB-lite"/>
    </source>
</evidence>
<feature type="domain" description="Thiamine pyrophosphate enzyme N-terminal TPP-binding" evidence="7">
    <location>
        <begin position="6"/>
        <end position="120"/>
    </location>
</feature>
<reference evidence="8 9" key="1">
    <citation type="journal article" date="2015" name="Antonie Van Leeuwenhoek">
        <title>Streptomyces klenkii sp. nov., isolated from deep marine sediment.</title>
        <authorList>
            <person name="Veyisoglu A."/>
            <person name="Sahin N."/>
        </authorList>
    </citation>
    <scope>NUCLEOTIDE SEQUENCE [LARGE SCALE GENOMIC DNA]</scope>
    <source>
        <strain evidence="8 9">KCTC 29202</strain>
    </source>
</reference>
<evidence type="ECO:0000313" key="8">
    <source>
        <dbReference type="EMBL" id="RKN72586.1"/>
    </source>
</evidence>
<organism evidence="8 9">
    <name type="scientific">Streptomyces klenkii</name>
    <dbReference type="NCBI Taxonomy" id="1420899"/>
    <lineage>
        <taxon>Bacteria</taxon>
        <taxon>Bacillati</taxon>
        <taxon>Actinomycetota</taxon>
        <taxon>Actinomycetes</taxon>
        <taxon>Kitasatosporales</taxon>
        <taxon>Streptomycetaceae</taxon>
        <taxon>Streptomyces</taxon>
    </lineage>
</organism>
<dbReference type="FunFam" id="3.40.50.970:FF:000007">
    <property type="entry name" value="Acetolactate synthase"/>
    <property type="match status" value="1"/>
</dbReference>
<dbReference type="PANTHER" id="PTHR18968">
    <property type="entry name" value="THIAMINE PYROPHOSPHATE ENZYMES"/>
    <property type="match status" value="1"/>
</dbReference>
<comment type="similarity">
    <text evidence="1 3">Belongs to the TPP enzyme family.</text>
</comment>
<dbReference type="PANTHER" id="PTHR18968:SF14">
    <property type="entry name" value="GLYOXYLATE CARBOLIGASE"/>
    <property type="match status" value="1"/>
</dbReference>
<dbReference type="Pfam" id="PF00205">
    <property type="entry name" value="TPP_enzyme_M"/>
    <property type="match status" value="1"/>
</dbReference>
<dbReference type="InterPro" id="IPR011766">
    <property type="entry name" value="TPP_enzyme_TPP-bd"/>
</dbReference>
<dbReference type="NCBIfam" id="NF008431">
    <property type="entry name" value="PRK11269.1"/>
    <property type="match status" value="1"/>
</dbReference>
<sequence length="597" mass="65136">MTTMPAMHAVVHILKDEGVDIAFGCPGAAVLPLYRALQAVGGIEHLIVRHESGATHMADGWARTNGRTGVAIATSGPGGTNFVTGLYTAYADSVPMLCVTGQAVSGRLHQEAFQAVDIVEIVRPVTKWAVQIKEAAQIPWAFREAFRIARSGRPGPVLIDIPVDIARREIRYDPALDTPLPVPAAAPHPPRVEAALDLLLAAERPLVLAGGGVILSGAEAELRELVELLEVPFQVTLMGKGAVEDDHRLHMGTTGIQTSQRYANASFLESDFILAVGARFGDRHTGADLSVYRGRRSFVHVDIEPSQLGRVFEPDLGVVSDAKLFLAALLEAAKARAARPRHRAWAARCRDLKRTLTRRDDYDAVPVKAPRVYREINEVFGEDTWFVTAIGLYQIWGGQHQKAHKPRHYQVCGQAGPLGWEVPAAIGVKKALEGMGRGAEEVVGVVGDYGFQFTAEELAVAAQYDVPFVLIMLNNEYLGLIRQASAGYGMNYQVDIHYDETGTDNVKLMEAYGCSGRRVTEPSDIRPAIEWARKEAVATSRPVLVEVLIEREADTPHGPDINAVRETEPVGRAEPVRETEPVRRTEPAQEAEPVPER</sequence>
<dbReference type="GO" id="GO:0030976">
    <property type="term" value="F:thiamine pyrophosphate binding"/>
    <property type="evidence" value="ECO:0007669"/>
    <property type="project" value="InterPro"/>
</dbReference>
<dbReference type="AlphaFoldDB" id="A0A3B0BM31"/>
<dbReference type="GO" id="GO:0016874">
    <property type="term" value="F:ligase activity"/>
    <property type="evidence" value="ECO:0007669"/>
    <property type="project" value="UniProtKB-KW"/>
</dbReference>
<dbReference type="InterPro" id="IPR012001">
    <property type="entry name" value="Thiamin_PyroP_enz_TPP-bd_dom"/>
</dbReference>
<dbReference type="GO" id="GO:0009099">
    <property type="term" value="P:L-valine biosynthetic process"/>
    <property type="evidence" value="ECO:0007669"/>
    <property type="project" value="TreeGrafter"/>
</dbReference>
<dbReference type="GO" id="GO:0005948">
    <property type="term" value="C:acetolactate synthase complex"/>
    <property type="evidence" value="ECO:0007669"/>
    <property type="project" value="TreeGrafter"/>
</dbReference>
<dbReference type="InterPro" id="IPR045229">
    <property type="entry name" value="TPP_enz"/>
</dbReference>
<dbReference type="InterPro" id="IPR029035">
    <property type="entry name" value="DHS-like_NAD/FAD-binding_dom"/>
</dbReference>
<accession>A0A3B0BM31</accession>
<dbReference type="CDD" id="cd07035">
    <property type="entry name" value="TPP_PYR_POX_like"/>
    <property type="match status" value="1"/>
</dbReference>
<protein>
    <submittedName>
        <fullName evidence="8">Glyoxylate carboligase</fullName>
        <ecNumber evidence="8">4.1.1.47</ecNumber>
    </submittedName>
</protein>
<dbReference type="InterPro" id="IPR012000">
    <property type="entry name" value="Thiamin_PyroP_enz_cen_dom"/>
</dbReference>
<feature type="domain" description="Thiamine pyrophosphate enzyme TPP-binding" evidence="6">
    <location>
        <begin position="390"/>
        <end position="547"/>
    </location>
</feature>
<dbReference type="Pfam" id="PF02776">
    <property type="entry name" value="TPP_enzyme_N"/>
    <property type="match status" value="1"/>
</dbReference>
<dbReference type="GO" id="GO:0000287">
    <property type="term" value="F:magnesium ion binding"/>
    <property type="evidence" value="ECO:0007669"/>
    <property type="project" value="InterPro"/>
</dbReference>
<evidence type="ECO:0000259" key="6">
    <source>
        <dbReference type="Pfam" id="PF02775"/>
    </source>
</evidence>
<keyword evidence="8" id="KW-0456">Lyase</keyword>
<dbReference type="OrthoDB" id="4494979at2"/>
<comment type="caution">
    <text evidence="8">The sequence shown here is derived from an EMBL/GenBank/DDBJ whole genome shotgun (WGS) entry which is preliminary data.</text>
</comment>